<keyword evidence="4" id="KW-1185">Reference proteome</keyword>
<feature type="transmembrane region" description="Helical" evidence="1">
    <location>
        <begin position="55"/>
        <end position="72"/>
    </location>
</feature>
<accession>A0ABQ6IDH4</accession>
<feature type="transmembrane region" description="Helical" evidence="1">
    <location>
        <begin position="29"/>
        <end position="48"/>
    </location>
</feature>
<evidence type="ECO:0000313" key="3">
    <source>
        <dbReference type="EMBL" id="GMA35466.1"/>
    </source>
</evidence>
<comment type="caution">
    <text evidence="3">The sequence shown here is derived from an EMBL/GenBank/DDBJ whole genome shotgun (WGS) entry which is preliminary data.</text>
</comment>
<feature type="domain" description="Leucine rich repeat variant" evidence="2">
    <location>
        <begin position="118"/>
        <end position="173"/>
    </location>
</feature>
<proteinExistence type="predicted"/>
<dbReference type="InterPro" id="IPR057893">
    <property type="entry name" value="LRV_2"/>
</dbReference>
<keyword evidence="1" id="KW-1133">Transmembrane helix</keyword>
<keyword evidence="1" id="KW-0472">Membrane</keyword>
<evidence type="ECO:0000256" key="1">
    <source>
        <dbReference type="SAM" id="Phobius"/>
    </source>
</evidence>
<dbReference type="Proteomes" id="UP001157125">
    <property type="component" value="Unassembled WGS sequence"/>
</dbReference>
<protein>
    <recommendedName>
        <fullName evidence="2">Leucine rich repeat variant domain-containing protein</fullName>
    </recommendedName>
</protein>
<evidence type="ECO:0000259" key="2">
    <source>
        <dbReference type="Pfam" id="PF25591"/>
    </source>
</evidence>
<gene>
    <name evidence="3" type="ORF">GCM10025876_16700</name>
</gene>
<reference evidence="4" key="1">
    <citation type="journal article" date="2019" name="Int. J. Syst. Evol. Microbiol.">
        <title>The Global Catalogue of Microorganisms (GCM) 10K type strain sequencing project: providing services to taxonomists for standard genome sequencing and annotation.</title>
        <authorList>
            <consortium name="The Broad Institute Genomics Platform"/>
            <consortium name="The Broad Institute Genome Sequencing Center for Infectious Disease"/>
            <person name="Wu L."/>
            <person name="Ma J."/>
        </authorList>
    </citation>
    <scope>NUCLEOTIDE SEQUENCE [LARGE SCALE GENOMIC DNA]</scope>
    <source>
        <strain evidence="4">NBRC 112299</strain>
    </source>
</reference>
<sequence length="178" mass="18455">MLLATGVLFAAVVTASVHRRVTLTARSRLTFSVGAIVFLAAAVVLASIDSVVYPPFLWLAPLVPLVILGVLIRDAVVSARGETSAPSQRSSSAPVRRASVIPVAAVTPGSPSDRMLRMRAADPTASPQELARIAYAHPDMRATVAGNPSTPANLLEWLASVGDPAVHSAISTRTSAAL</sequence>
<keyword evidence="1" id="KW-0812">Transmembrane</keyword>
<name>A0ABQ6IDH4_9MICO</name>
<dbReference type="Pfam" id="PF25591">
    <property type="entry name" value="LRV_2"/>
    <property type="match status" value="1"/>
</dbReference>
<dbReference type="EMBL" id="BSUN01000001">
    <property type="protein sequence ID" value="GMA35466.1"/>
    <property type="molecule type" value="Genomic_DNA"/>
</dbReference>
<organism evidence="3 4">
    <name type="scientific">Demequina litorisediminis</name>
    <dbReference type="NCBI Taxonomy" id="1849022"/>
    <lineage>
        <taxon>Bacteria</taxon>
        <taxon>Bacillati</taxon>
        <taxon>Actinomycetota</taxon>
        <taxon>Actinomycetes</taxon>
        <taxon>Micrococcales</taxon>
        <taxon>Demequinaceae</taxon>
        <taxon>Demequina</taxon>
    </lineage>
</organism>
<evidence type="ECO:0000313" key="4">
    <source>
        <dbReference type="Proteomes" id="UP001157125"/>
    </source>
</evidence>